<keyword evidence="4 6" id="KW-0378">Hydrolase</keyword>
<dbReference type="NCBIfam" id="TIGR01280">
    <property type="entry name" value="xseB"/>
    <property type="match status" value="1"/>
</dbReference>
<dbReference type="HAMAP" id="MF_00337">
    <property type="entry name" value="Exonuc_7_S"/>
    <property type="match status" value="1"/>
</dbReference>
<proteinExistence type="inferred from homology"/>
<comment type="function">
    <text evidence="6">Bidirectionally degrades single-stranded DNA into large acid-insoluble oligonucleotides, which are then degraded further into small acid-soluble oligonucleotides.</text>
</comment>
<sequence length="80" mass="8967">MPRSPATDKKLTEPASYEDALAELERLVQAMEDGQLPLDRLLDSYKRGAELLTLCRGRLQAVEEQVKLLEDGQLKPWTGA</sequence>
<dbReference type="InterPro" id="IPR003761">
    <property type="entry name" value="Exonuc_VII_S"/>
</dbReference>
<dbReference type="InterPro" id="IPR037004">
    <property type="entry name" value="Exonuc_VII_ssu_sf"/>
</dbReference>
<evidence type="ECO:0000256" key="6">
    <source>
        <dbReference type="HAMAP-Rule" id="MF_00337"/>
    </source>
</evidence>
<dbReference type="PIRSF" id="PIRSF006488">
    <property type="entry name" value="Exonuc_VII_S"/>
    <property type="match status" value="1"/>
</dbReference>
<dbReference type="EC" id="3.1.11.6" evidence="6"/>
<organism evidence="7 8">
    <name type="scientific">Azohydromonas lata</name>
    <dbReference type="NCBI Taxonomy" id="45677"/>
    <lineage>
        <taxon>Bacteria</taxon>
        <taxon>Pseudomonadati</taxon>
        <taxon>Pseudomonadota</taxon>
        <taxon>Betaproteobacteria</taxon>
        <taxon>Burkholderiales</taxon>
        <taxon>Sphaerotilaceae</taxon>
        <taxon>Azohydromonas</taxon>
    </lineage>
</organism>
<keyword evidence="3 6" id="KW-0540">Nuclease</keyword>
<dbReference type="EMBL" id="JAXOJX010000044">
    <property type="protein sequence ID" value="MDZ5459435.1"/>
    <property type="molecule type" value="Genomic_DNA"/>
</dbReference>
<comment type="subunit">
    <text evidence="6">Heterooligomer composed of large and small subunits.</text>
</comment>
<keyword evidence="2 6" id="KW-0963">Cytoplasm</keyword>
<reference evidence="7 8" key="1">
    <citation type="submission" date="2023-11" db="EMBL/GenBank/DDBJ databases">
        <title>Draft genome of Azohydromonas lata strain H1 (DSM1123), a polyhydroxyalkanoate producer.</title>
        <authorList>
            <person name="Traversa D."/>
            <person name="D'Addabbo P."/>
            <person name="Pazzani C."/>
            <person name="Manzari C."/>
            <person name="Chiara M."/>
            <person name="Scrascia M."/>
        </authorList>
    </citation>
    <scope>NUCLEOTIDE SEQUENCE [LARGE SCALE GENOMIC DNA]</scope>
    <source>
        <strain evidence="7 8">H1</strain>
    </source>
</reference>
<dbReference type="GO" id="GO:0008855">
    <property type="term" value="F:exodeoxyribonuclease VII activity"/>
    <property type="evidence" value="ECO:0007669"/>
    <property type="project" value="UniProtKB-EC"/>
</dbReference>
<evidence type="ECO:0000256" key="2">
    <source>
        <dbReference type="ARBA" id="ARBA00022490"/>
    </source>
</evidence>
<dbReference type="PANTHER" id="PTHR34137">
    <property type="entry name" value="EXODEOXYRIBONUCLEASE 7 SMALL SUBUNIT"/>
    <property type="match status" value="1"/>
</dbReference>
<evidence type="ECO:0000256" key="5">
    <source>
        <dbReference type="ARBA" id="ARBA00022839"/>
    </source>
</evidence>
<comment type="similarity">
    <text evidence="1 6">Belongs to the XseB family.</text>
</comment>
<gene>
    <name evidence="6 7" type="primary">xseB</name>
    <name evidence="7" type="ORF">SM757_22910</name>
</gene>
<evidence type="ECO:0000256" key="4">
    <source>
        <dbReference type="ARBA" id="ARBA00022801"/>
    </source>
</evidence>
<dbReference type="Gene3D" id="1.10.287.1040">
    <property type="entry name" value="Exonuclease VII, small subunit"/>
    <property type="match status" value="1"/>
</dbReference>
<evidence type="ECO:0000256" key="3">
    <source>
        <dbReference type="ARBA" id="ARBA00022722"/>
    </source>
</evidence>
<evidence type="ECO:0000256" key="1">
    <source>
        <dbReference type="ARBA" id="ARBA00009998"/>
    </source>
</evidence>
<name>A0ABU5IKK5_9BURK</name>
<keyword evidence="5 6" id="KW-0269">Exonuclease</keyword>
<protein>
    <recommendedName>
        <fullName evidence="6">Exodeoxyribonuclease 7 small subunit</fullName>
        <ecNumber evidence="6">3.1.11.6</ecNumber>
    </recommendedName>
    <alternativeName>
        <fullName evidence="6">Exodeoxyribonuclease VII small subunit</fullName>
        <shortName evidence="6">Exonuclease VII small subunit</shortName>
    </alternativeName>
</protein>
<dbReference type="SUPFAM" id="SSF116842">
    <property type="entry name" value="XseB-like"/>
    <property type="match status" value="1"/>
</dbReference>
<dbReference type="Pfam" id="PF02609">
    <property type="entry name" value="Exonuc_VII_S"/>
    <property type="match status" value="1"/>
</dbReference>
<dbReference type="RefSeq" id="WP_066339163.1">
    <property type="nucleotide sequence ID" value="NZ_JAXOJX010000044.1"/>
</dbReference>
<evidence type="ECO:0000313" key="7">
    <source>
        <dbReference type="EMBL" id="MDZ5459435.1"/>
    </source>
</evidence>
<accession>A0ABU5IKK5</accession>
<dbReference type="Proteomes" id="UP001293718">
    <property type="component" value="Unassembled WGS sequence"/>
</dbReference>
<dbReference type="PANTHER" id="PTHR34137:SF1">
    <property type="entry name" value="EXODEOXYRIBONUCLEASE 7 SMALL SUBUNIT"/>
    <property type="match status" value="1"/>
</dbReference>
<keyword evidence="8" id="KW-1185">Reference proteome</keyword>
<comment type="subcellular location">
    <subcellularLocation>
        <location evidence="6">Cytoplasm</location>
    </subcellularLocation>
</comment>
<comment type="catalytic activity">
    <reaction evidence="6">
        <text>Exonucleolytic cleavage in either 5'- to 3'- or 3'- to 5'-direction to yield nucleoside 5'-phosphates.</text>
        <dbReference type="EC" id="3.1.11.6"/>
    </reaction>
</comment>
<comment type="caution">
    <text evidence="7">The sequence shown here is derived from an EMBL/GenBank/DDBJ whole genome shotgun (WGS) entry which is preliminary data.</text>
</comment>
<evidence type="ECO:0000313" key="8">
    <source>
        <dbReference type="Proteomes" id="UP001293718"/>
    </source>
</evidence>